<proteinExistence type="predicted"/>
<organism evidence="1 2">
    <name type="scientific">Dermacentor silvarum</name>
    <name type="common">Tick</name>
    <dbReference type="NCBI Taxonomy" id="543639"/>
    <lineage>
        <taxon>Eukaryota</taxon>
        <taxon>Metazoa</taxon>
        <taxon>Ecdysozoa</taxon>
        <taxon>Arthropoda</taxon>
        <taxon>Chelicerata</taxon>
        <taxon>Arachnida</taxon>
        <taxon>Acari</taxon>
        <taxon>Parasitiformes</taxon>
        <taxon>Ixodida</taxon>
        <taxon>Ixodoidea</taxon>
        <taxon>Ixodidae</taxon>
        <taxon>Rhipicephalinae</taxon>
        <taxon>Dermacentor</taxon>
    </lineage>
</organism>
<accession>A0ACB8DHQ4</accession>
<sequence length="176" mass="19579">MQPDLVRYYRHSADWDDLVDHMQHSFQCCGIGPLAYQDWDRNGRYRCAPSNPSHERCSVPESCCRVKSAGCGRNVLSKSWDEAKKQIYGESCVDSVLSSVRRNVVVIGGVALLASIGLLLVVATTRDFMKGIRAASDEPPRKVASDHAEASYAQASQASLMPPPPYSYPTYYYQPQ</sequence>
<keyword evidence="2" id="KW-1185">Reference proteome</keyword>
<comment type="caution">
    <text evidence="1">The sequence shown here is derived from an EMBL/GenBank/DDBJ whole genome shotgun (WGS) entry which is preliminary data.</text>
</comment>
<gene>
    <name evidence="1" type="ORF">HPB49_004410</name>
</gene>
<protein>
    <submittedName>
        <fullName evidence="1">Uncharacterized protein</fullName>
    </submittedName>
</protein>
<reference evidence="1" key="1">
    <citation type="submission" date="2020-05" db="EMBL/GenBank/DDBJ databases">
        <title>Large-scale comparative analyses of tick genomes elucidate their genetic diversity and vector capacities.</title>
        <authorList>
            <person name="Jia N."/>
            <person name="Wang J."/>
            <person name="Shi W."/>
            <person name="Du L."/>
            <person name="Sun Y."/>
            <person name="Zhan W."/>
            <person name="Jiang J."/>
            <person name="Wang Q."/>
            <person name="Zhang B."/>
            <person name="Ji P."/>
            <person name="Sakyi L.B."/>
            <person name="Cui X."/>
            <person name="Yuan T."/>
            <person name="Jiang B."/>
            <person name="Yang W."/>
            <person name="Lam T.T.-Y."/>
            <person name="Chang Q."/>
            <person name="Ding S."/>
            <person name="Wang X."/>
            <person name="Zhu J."/>
            <person name="Ruan X."/>
            <person name="Zhao L."/>
            <person name="Wei J."/>
            <person name="Que T."/>
            <person name="Du C."/>
            <person name="Cheng J."/>
            <person name="Dai P."/>
            <person name="Han X."/>
            <person name="Huang E."/>
            <person name="Gao Y."/>
            <person name="Liu J."/>
            <person name="Shao H."/>
            <person name="Ye R."/>
            <person name="Li L."/>
            <person name="Wei W."/>
            <person name="Wang X."/>
            <person name="Wang C."/>
            <person name="Yang T."/>
            <person name="Huo Q."/>
            <person name="Li W."/>
            <person name="Guo W."/>
            <person name="Chen H."/>
            <person name="Zhou L."/>
            <person name="Ni X."/>
            <person name="Tian J."/>
            <person name="Zhou Y."/>
            <person name="Sheng Y."/>
            <person name="Liu T."/>
            <person name="Pan Y."/>
            <person name="Xia L."/>
            <person name="Li J."/>
            <person name="Zhao F."/>
            <person name="Cao W."/>
        </authorList>
    </citation>
    <scope>NUCLEOTIDE SEQUENCE</scope>
    <source>
        <strain evidence="1">Dsil-2018</strain>
    </source>
</reference>
<dbReference type="Proteomes" id="UP000821865">
    <property type="component" value="Chromosome 11"/>
</dbReference>
<evidence type="ECO:0000313" key="2">
    <source>
        <dbReference type="Proteomes" id="UP000821865"/>
    </source>
</evidence>
<dbReference type="EMBL" id="CM023480">
    <property type="protein sequence ID" value="KAH7970350.1"/>
    <property type="molecule type" value="Genomic_DNA"/>
</dbReference>
<evidence type="ECO:0000313" key="1">
    <source>
        <dbReference type="EMBL" id="KAH7970350.1"/>
    </source>
</evidence>
<name>A0ACB8DHQ4_DERSI</name>